<dbReference type="STRING" id="181874.A0A409YF60"/>
<dbReference type="EMBL" id="NHTK01001232">
    <property type="protein sequence ID" value="PPR01615.1"/>
    <property type="molecule type" value="Genomic_DNA"/>
</dbReference>
<comment type="caution">
    <text evidence="4">The sequence shown here is derived from an EMBL/GenBank/DDBJ whole genome shotgun (WGS) entry which is preliminary data.</text>
</comment>
<dbReference type="AlphaFoldDB" id="A0A409YF60"/>
<dbReference type="Proteomes" id="UP000284842">
    <property type="component" value="Unassembled WGS sequence"/>
</dbReference>
<dbReference type="Pfam" id="PF00106">
    <property type="entry name" value="adh_short"/>
    <property type="match status" value="2"/>
</dbReference>
<dbReference type="InParanoid" id="A0A409YF60"/>
<dbReference type="PROSITE" id="PS00061">
    <property type="entry name" value="ADH_SHORT"/>
    <property type="match status" value="2"/>
</dbReference>
<evidence type="ECO:0000313" key="4">
    <source>
        <dbReference type="EMBL" id="PPR01615.1"/>
    </source>
</evidence>
<dbReference type="PRINTS" id="PR00081">
    <property type="entry name" value="GDHRDH"/>
</dbReference>
<proteinExistence type="inferred from homology"/>
<comment type="similarity">
    <text evidence="1">Belongs to the short-chain dehydrogenases/reductases (SDR) family.</text>
</comment>
<dbReference type="PANTHER" id="PTHR44169:SF6">
    <property type="entry name" value="NADPH-DEPENDENT 1-ACYLDIHYDROXYACETONE PHOSPHATE REDUCTASE"/>
    <property type="match status" value="1"/>
</dbReference>
<evidence type="ECO:0000256" key="3">
    <source>
        <dbReference type="ARBA" id="ARBA00023002"/>
    </source>
</evidence>
<keyword evidence="2" id="KW-0521">NADP</keyword>
<keyword evidence="3" id="KW-0560">Oxidoreductase</keyword>
<evidence type="ECO:0000256" key="1">
    <source>
        <dbReference type="ARBA" id="ARBA00006484"/>
    </source>
</evidence>
<dbReference type="InterPro" id="IPR036291">
    <property type="entry name" value="NAD(P)-bd_dom_sf"/>
</dbReference>
<accession>A0A409YF60</accession>
<organism evidence="4 5">
    <name type="scientific">Panaeolus cyanescens</name>
    <dbReference type="NCBI Taxonomy" id="181874"/>
    <lineage>
        <taxon>Eukaryota</taxon>
        <taxon>Fungi</taxon>
        <taxon>Dikarya</taxon>
        <taxon>Basidiomycota</taxon>
        <taxon>Agaricomycotina</taxon>
        <taxon>Agaricomycetes</taxon>
        <taxon>Agaricomycetidae</taxon>
        <taxon>Agaricales</taxon>
        <taxon>Agaricineae</taxon>
        <taxon>Galeropsidaceae</taxon>
        <taxon>Panaeolus</taxon>
    </lineage>
</organism>
<dbReference type="GO" id="GO:0016491">
    <property type="term" value="F:oxidoreductase activity"/>
    <property type="evidence" value="ECO:0007669"/>
    <property type="project" value="UniProtKB-KW"/>
</dbReference>
<dbReference type="InterPro" id="IPR020904">
    <property type="entry name" value="Sc_DH/Rdtase_CS"/>
</dbReference>
<evidence type="ECO:0000313" key="5">
    <source>
        <dbReference type="Proteomes" id="UP000284842"/>
    </source>
</evidence>
<dbReference type="OrthoDB" id="37659at2759"/>
<reference evidence="4 5" key="1">
    <citation type="journal article" date="2018" name="Evol. Lett.">
        <title>Horizontal gene cluster transfer increased hallucinogenic mushroom diversity.</title>
        <authorList>
            <person name="Reynolds H.T."/>
            <person name="Vijayakumar V."/>
            <person name="Gluck-Thaler E."/>
            <person name="Korotkin H.B."/>
            <person name="Matheny P.B."/>
            <person name="Slot J.C."/>
        </authorList>
    </citation>
    <scope>NUCLEOTIDE SEQUENCE [LARGE SCALE GENOMIC DNA]</scope>
    <source>
        <strain evidence="4 5">2629</strain>
    </source>
</reference>
<dbReference type="Gene3D" id="3.40.50.720">
    <property type="entry name" value="NAD(P)-binding Rossmann-like Domain"/>
    <property type="match status" value="2"/>
</dbReference>
<dbReference type="SUPFAM" id="SSF51735">
    <property type="entry name" value="NAD(P)-binding Rossmann-fold domains"/>
    <property type="match status" value="2"/>
</dbReference>
<dbReference type="InterPro" id="IPR002347">
    <property type="entry name" value="SDR_fam"/>
</dbReference>
<evidence type="ECO:0008006" key="6">
    <source>
        <dbReference type="Google" id="ProtNLM"/>
    </source>
</evidence>
<evidence type="ECO:0000256" key="2">
    <source>
        <dbReference type="ARBA" id="ARBA00022857"/>
    </source>
</evidence>
<dbReference type="PANTHER" id="PTHR44169">
    <property type="entry name" value="NADPH-DEPENDENT 1-ACYLDIHYDROXYACETONE PHOSPHATE REDUCTASE"/>
    <property type="match status" value="1"/>
</dbReference>
<sequence length="517" mass="56727">MSTTGTSIDKAQCILITGATAGIGRALAIALSELPSKPRIIAAGRRKDRLEELAKRGFETFEFSIGRDTQAVKKQTLELIERYPELDAVILNAGIQHEIAFKKDAVDQTIEKMVDEMSVNYLSVVTMITAVLPHFLKLSEQDRPSFVIPVTSGLGVIPGPWVPNYSASKAALHSFSVSLGIQLEHTNVNVLEIIPPLVESELHDAYGTSEALAKFWMPLDEYIQVTVEGLRKGNKFISSGLSQVGFEKFDLPKLPFIDAAKCILVTGATSGIGRGLAIALSKLPGKPRVIAAGRRKERLAELASQGIETVEFSIDNDAQSVKDKTLALVERFPELDAIILNAGIQHEVDFKSNEVDQNVEKLVDEISINYISVVTMISAVLPHFLRLSEQNQPSFVIPVTSGLAVFPAAWIPNYCASKAALHSFTLSLGLQLQETNVNVLEIIPPLVESELHDRYGTTAKYSKFWMPLDAYIENTVEGLRKGDQFIACGRSKESFEKFEAPKVPLAVGLVKARETWK</sequence>
<protein>
    <recommendedName>
        <fullName evidence="6">NAD(P)-binding protein</fullName>
    </recommendedName>
</protein>
<keyword evidence="5" id="KW-1185">Reference proteome</keyword>
<gene>
    <name evidence="4" type="ORF">CVT24_005766</name>
</gene>
<name>A0A409YF60_9AGAR</name>